<dbReference type="eggNOG" id="COG0598">
    <property type="taxonomic scope" value="Bacteria"/>
</dbReference>
<evidence type="ECO:0000256" key="3">
    <source>
        <dbReference type="ARBA" id="ARBA00022989"/>
    </source>
</evidence>
<dbReference type="KEGG" id="cjj:CJJ81176_1029"/>
<dbReference type="PANTHER" id="PTHR46494">
    <property type="entry name" value="CORA FAMILY METAL ION TRANSPORTER (EUROFUNG)"/>
    <property type="match status" value="1"/>
</dbReference>
<feature type="transmembrane region" description="Helical" evidence="5">
    <location>
        <begin position="214"/>
        <end position="234"/>
    </location>
</feature>
<dbReference type="GO" id="GO:0015087">
    <property type="term" value="F:cobalt ion transmembrane transporter activity"/>
    <property type="evidence" value="ECO:0007669"/>
    <property type="project" value="TreeGrafter"/>
</dbReference>
<dbReference type="InterPro" id="IPR002523">
    <property type="entry name" value="MgTranspt_CorA/ZnTranspt_ZntB"/>
</dbReference>
<comment type="subcellular location">
    <subcellularLocation>
        <location evidence="1">Cell membrane</location>
        <topology evidence="1">Multi-pass membrane protein</topology>
    </subcellularLocation>
</comment>
<dbReference type="RefSeq" id="WP_002855755.1">
    <property type="nucleotide sequence ID" value="NC_008787.1"/>
</dbReference>
<reference evidence="7" key="1">
    <citation type="submission" date="2006-12" db="EMBL/GenBank/DDBJ databases">
        <authorList>
            <person name="Fouts D.E."/>
            <person name="Nelson K.E."/>
            <person name="Sebastian Y."/>
        </authorList>
    </citation>
    <scope>NUCLEOTIDE SEQUENCE [LARGE SCALE GENOMIC DNA]</scope>
    <source>
        <strain evidence="7">81-176</strain>
    </source>
</reference>
<accession>A0A0H3P9B3</accession>
<dbReference type="HOGENOM" id="CLU_089572_0_0_7"/>
<dbReference type="EMBL" id="CP000538">
    <property type="protein sequence ID" value="EAQ72053.1"/>
    <property type="molecule type" value="Genomic_DNA"/>
</dbReference>
<keyword evidence="4 5" id="KW-0472">Membrane</keyword>
<protein>
    <submittedName>
        <fullName evidence="6">Membrane protein, putative</fullName>
    </submittedName>
</protein>
<feature type="transmembrane region" description="Helical" evidence="5">
    <location>
        <begin position="180"/>
        <end position="202"/>
    </location>
</feature>
<sequence length="255" mass="29884">MLELHENLKKILQAKNLETFYSEIYGQKIFVYVGLNLETWLFNDEKIYKLQNEEFKLSSIEEFSNFIKSILEDFKVQNTHFQNLLEHKEGIILKGGFVKNFYKKSFVLRQKINKNLKQINLLSEAFNLLLSEQAQYKKHLKILNLSISILSKNTKEHLARVDTLYTLTSAIKNEKMNKSIYLLSILSSIFLPLNLIVGFFGMNTNNLFFKDSPYGTLYIFSLICCILIVGFIFYHSKKTKEFDLDEGKKAKKQTK</sequence>
<gene>
    <name evidence="6" type="ordered locus">CJJ81176_1029</name>
</gene>
<dbReference type="Gene3D" id="1.20.58.340">
    <property type="entry name" value="Magnesium transport protein CorA, transmembrane region"/>
    <property type="match status" value="1"/>
</dbReference>
<evidence type="ECO:0000313" key="7">
    <source>
        <dbReference type="Proteomes" id="UP000000646"/>
    </source>
</evidence>
<proteinExistence type="predicted"/>
<keyword evidence="2 5" id="KW-0812">Transmembrane</keyword>
<organism evidence="6 7">
    <name type="scientific">Campylobacter jejuni subsp. jejuni serotype O:23/36 (strain 81-176)</name>
    <dbReference type="NCBI Taxonomy" id="354242"/>
    <lineage>
        <taxon>Bacteria</taxon>
        <taxon>Pseudomonadati</taxon>
        <taxon>Campylobacterota</taxon>
        <taxon>Epsilonproteobacteria</taxon>
        <taxon>Campylobacterales</taxon>
        <taxon>Campylobacteraceae</taxon>
        <taxon>Campylobacter</taxon>
    </lineage>
</organism>
<dbReference type="SUPFAM" id="SSF144083">
    <property type="entry name" value="Magnesium transport protein CorA, transmembrane region"/>
    <property type="match status" value="1"/>
</dbReference>
<dbReference type="Proteomes" id="UP000000646">
    <property type="component" value="Chromosome"/>
</dbReference>
<dbReference type="PANTHER" id="PTHR46494:SF1">
    <property type="entry name" value="CORA FAMILY METAL ION TRANSPORTER (EUROFUNG)"/>
    <property type="match status" value="1"/>
</dbReference>
<evidence type="ECO:0000256" key="4">
    <source>
        <dbReference type="ARBA" id="ARBA00023136"/>
    </source>
</evidence>
<evidence type="ECO:0000256" key="2">
    <source>
        <dbReference type="ARBA" id="ARBA00022692"/>
    </source>
</evidence>
<evidence type="ECO:0000256" key="1">
    <source>
        <dbReference type="ARBA" id="ARBA00004651"/>
    </source>
</evidence>
<dbReference type="GO" id="GO:0005886">
    <property type="term" value="C:plasma membrane"/>
    <property type="evidence" value="ECO:0007669"/>
    <property type="project" value="UniProtKB-SubCell"/>
</dbReference>
<dbReference type="InterPro" id="IPR045863">
    <property type="entry name" value="CorA_TM1_TM2"/>
</dbReference>
<dbReference type="AlphaFoldDB" id="A0A0H3P9B3"/>
<dbReference type="Pfam" id="PF01544">
    <property type="entry name" value="CorA"/>
    <property type="match status" value="1"/>
</dbReference>
<dbReference type="GO" id="GO:0000287">
    <property type="term" value="F:magnesium ion binding"/>
    <property type="evidence" value="ECO:0007669"/>
    <property type="project" value="TreeGrafter"/>
</dbReference>
<evidence type="ECO:0000256" key="5">
    <source>
        <dbReference type="SAM" id="Phobius"/>
    </source>
</evidence>
<dbReference type="GO" id="GO:0015095">
    <property type="term" value="F:magnesium ion transmembrane transporter activity"/>
    <property type="evidence" value="ECO:0007669"/>
    <property type="project" value="TreeGrafter"/>
</dbReference>
<keyword evidence="3 5" id="KW-1133">Transmembrane helix</keyword>
<evidence type="ECO:0000313" key="6">
    <source>
        <dbReference type="EMBL" id="EAQ72053.1"/>
    </source>
</evidence>
<name>A0A0H3P9B3_CAMJJ</name>
<dbReference type="GO" id="GO:0050897">
    <property type="term" value="F:cobalt ion binding"/>
    <property type="evidence" value="ECO:0007669"/>
    <property type="project" value="TreeGrafter"/>
</dbReference>